<feature type="transmembrane region" description="Helical" evidence="2">
    <location>
        <begin position="26"/>
        <end position="44"/>
    </location>
</feature>
<dbReference type="EMBL" id="PJLB01000008">
    <property type="protein sequence ID" value="PND02184.1"/>
    <property type="molecule type" value="Genomic_DNA"/>
</dbReference>
<feature type="region of interest" description="Disordered" evidence="1">
    <location>
        <begin position="54"/>
        <end position="89"/>
    </location>
</feature>
<evidence type="ECO:0000256" key="1">
    <source>
        <dbReference type="SAM" id="MobiDB-lite"/>
    </source>
</evidence>
<dbReference type="AlphaFoldDB" id="A0AAX0WJY2"/>
<comment type="caution">
    <text evidence="3">The sequence shown here is derived from an EMBL/GenBank/DDBJ whole genome shotgun (WGS) entry which is preliminary data.</text>
</comment>
<keyword evidence="2" id="KW-1133">Transmembrane helix</keyword>
<keyword evidence="2" id="KW-0472">Membrane</keyword>
<evidence type="ECO:0000256" key="2">
    <source>
        <dbReference type="SAM" id="Phobius"/>
    </source>
</evidence>
<organism evidence="3 4">
    <name type="scientific">Akkermansia muciniphila</name>
    <dbReference type="NCBI Taxonomy" id="239935"/>
    <lineage>
        <taxon>Bacteria</taxon>
        <taxon>Pseudomonadati</taxon>
        <taxon>Verrucomicrobiota</taxon>
        <taxon>Verrucomicrobiia</taxon>
        <taxon>Verrucomicrobiales</taxon>
        <taxon>Akkermansiaceae</taxon>
        <taxon>Akkermansia</taxon>
    </lineage>
</organism>
<keyword evidence="2" id="KW-0812">Transmembrane</keyword>
<reference evidence="3 4" key="1">
    <citation type="journal article" date="2017" name="BMC Genomics">
        <title>Genome sequencing of 39 Akkermansia muciniphila isolates reveals its population structure, genomic and functional diverisity, and global distribution in mammalian gut microbiotas.</title>
        <authorList>
            <person name="Guo X."/>
            <person name="Li S."/>
            <person name="Zhang J."/>
            <person name="Wu F."/>
            <person name="Li X."/>
            <person name="Wu D."/>
            <person name="Zhang M."/>
            <person name="Ou Z."/>
            <person name="Jie Z."/>
            <person name="Yan Q."/>
            <person name="Li P."/>
            <person name="Yi J."/>
            <person name="Peng Y."/>
        </authorList>
    </citation>
    <scope>NUCLEOTIDE SEQUENCE [LARGE SCALE GENOMIC DNA]</scope>
    <source>
        <strain evidence="3 4">GP28</strain>
    </source>
</reference>
<dbReference type="Proteomes" id="UP000236075">
    <property type="component" value="Unassembled WGS sequence"/>
</dbReference>
<name>A0AAX0WJY2_9BACT</name>
<accession>A0AAX0WJY2</accession>
<protein>
    <submittedName>
        <fullName evidence="3">Uncharacterized protein</fullName>
    </submittedName>
</protein>
<gene>
    <name evidence="3" type="ORF">CXT95_05755</name>
</gene>
<dbReference type="RefSeq" id="WP_102748271.1">
    <property type="nucleotide sequence ID" value="NZ_DAWDCR010000002.1"/>
</dbReference>
<evidence type="ECO:0000313" key="4">
    <source>
        <dbReference type="Proteomes" id="UP000236075"/>
    </source>
</evidence>
<sequence>MSGAKGKSNYAYVGICRPFFNNKTSFVSIPLNIVLYVVLSRLFAKRPEYWGMFRHPASEKGGKEPSGQNRPPKMSPLPDNALAKTEASL</sequence>
<proteinExistence type="predicted"/>
<evidence type="ECO:0000313" key="3">
    <source>
        <dbReference type="EMBL" id="PND02184.1"/>
    </source>
</evidence>